<reference evidence="2" key="1">
    <citation type="submission" date="2011-02" db="EMBL/GenBank/DDBJ databases">
        <authorList>
            <person name="Aslett M."/>
        </authorList>
    </citation>
    <scope>NUCLEOTIDE SEQUENCE</scope>
    <source>
        <strain evidence="2">Liverpool</strain>
    </source>
</reference>
<protein>
    <submittedName>
        <fullName evidence="2">Uncharacterized protein</fullName>
    </submittedName>
</protein>
<dbReference type="Proteomes" id="UP000007494">
    <property type="component" value="Chromosome II"/>
</dbReference>
<dbReference type="RefSeq" id="XP_003880137.1">
    <property type="nucleotide sequence ID" value="XM_003880088.1"/>
</dbReference>
<evidence type="ECO:0000313" key="4">
    <source>
        <dbReference type="Proteomes" id="UP000007494"/>
    </source>
</evidence>
<dbReference type="eggNOG" id="ENOG502SUGJ">
    <property type="taxonomic scope" value="Eukaryota"/>
</dbReference>
<keyword evidence="4" id="KW-1185">Reference proteome</keyword>
<gene>
    <name evidence="3" type="ORF">BN1204_005780</name>
    <name evidence="2" type="ORF">NCLIV_005780</name>
</gene>
<feature type="compositionally biased region" description="Basic and acidic residues" evidence="1">
    <location>
        <begin position="106"/>
        <end position="126"/>
    </location>
</feature>
<accession>F0V8R1</accession>
<reference evidence="2" key="2">
    <citation type="submission" date="2011-03" db="EMBL/GenBank/DDBJ databases">
        <title>Comparative genomics and transcriptomics of Neospora caninum and Toxoplasma gondii.</title>
        <authorList>
            <person name="Reid A.J."/>
            <person name="Sohal A."/>
            <person name="Harris D."/>
            <person name="Quail M."/>
            <person name="Sanders M."/>
            <person name="Berriman M."/>
            <person name="Wastling J.M."/>
            <person name="Pain A."/>
        </authorList>
    </citation>
    <scope>NUCLEOTIDE SEQUENCE</scope>
    <source>
        <strain evidence="2">Liverpool</strain>
    </source>
</reference>
<reference evidence="4" key="3">
    <citation type="journal article" date="2012" name="PLoS Pathog.">
        <title>Comparative genomics of the apicomplexan parasites Toxoplasma gondii and Neospora caninum: Coccidia differing in host range and transmission strategy.</title>
        <authorList>
            <person name="Reid A.J."/>
            <person name="Vermont S.J."/>
            <person name="Cotton J.A."/>
            <person name="Harris D."/>
            <person name="Hill-Cawthorne G.A."/>
            <person name="Konen-Waisman S."/>
            <person name="Latham S.M."/>
            <person name="Mourier T."/>
            <person name="Norton R."/>
            <person name="Quail M.A."/>
            <person name="Sanders M."/>
            <person name="Shanmugam D."/>
            <person name="Sohal A."/>
            <person name="Wasmuth J.D."/>
            <person name="Brunk B."/>
            <person name="Grigg M.E."/>
            <person name="Howard J.C."/>
            <person name="Parkinson J."/>
            <person name="Roos D.S."/>
            <person name="Trees A.J."/>
            <person name="Berriman M."/>
            <person name="Pain A."/>
            <person name="Wastling J.M."/>
        </authorList>
    </citation>
    <scope>NUCLEOTIDE SEQUENCE [LARGE SCALE GENOMIC DNA]</scope>
    <source>
        <strain evidence="4">Liverpool</strain>
    </source>
</reference>
<dbReference type="OMA" id="SWWELYV"/>
<name>F0V8R1_NEOCL</name>
<dbReference type="InParanoid" id="F0V8R1"/>
<sequence length="291" mass="31710">MNSFFVASLPKNAQASCAACARFSAASLSPCPSYISHSSARGARNFDKNLFFPPSHKRAVASPGVACLASLHVSPLWPFPSSTLSAGCLPGRQRSGRRGSRLSAASRERADHTSAERSETNREAWGIDRAQGSVAARNSEARSATPASAVASGLSFSVAPSPLSAPCSLGRRVASSCTYTRAFSSEADAGSKYGPEPPQPPAGLHWSWWELYVKGVNPEYPPRQRMYAFLTAAGVDVLEMEIREIEDVTRWLEMRNVYGEKFPRFPYDVTFEDKIEALKEKYPLATKDNHD</sequence>
<evidence type="ECO:0000313" key="2">
    <source>
        <dbReference type="EMBL" id="CBZ50102.1"/>
    </source>
</evidence>
<dbReference type="GeneID" id="13446160"/>
<reference evidence="3" key="4">
    <citation type="journal article" date="2015" name="PLoS ONE">
        <title>Comprehensive Evaluation of Toxoplasma gondii VEG and Neospora caninum LIV Genomes with Tachyzoite Stage Transcriptome and Proteome Defines Novel Transcript Features.</title>
        <authorList>
            <person name="Ramaprasad A."/>
            <person name="Mourier T."/>
            <person name="Naeem R."/>
            <person name="Malas T.B."/>
            <person name="Moussa E."/>
            <person name="Panigrahi A."/>
            <person name="Vermont S.J."/>
            <person name="Otto T.D."/>
            <person name="Wastling J."/>
            <person name="Pain A."/>
        </authorList>
    </citation>
    <scope>NUCLEOTIDE SEQUENCE</scope>
    <source>
        <strain evidence="3">Liverpool</strain>
    </source>
</reference>
<dbReference type="EMBL" id="FR823382">
    <property type="protein sequence ID" value="CBZ50102.1"/>
    <property type="molecule type" value="Genomic_DNA"/>
</dbReference>
<feature type="region of interest" description="Disordered" evidence="1">
    <location>
        <begin position="88"/>
        <end position="130"/>
    </location>
</feature>
<evidence type="ECO:0000256" key="1">
    <source>
        <dbReference type="SAM" id="MobiDB-lite"/>
    </source>
</evidence>
<evidence type="ECO:0000313" key="3">
    <source>
        <dbReference type="EMBL" id="CEL64697.1"/>
    </source>
</evidence>
<dbReference type="OrthoDB" id="333425at2759"/>
<dbReference type="AlphaFoldDB" id="F0V8R1"/>
<organism evidence="2 4">
    <name type="scientific">Neospora caninum (strain Liverpool)</name>
    <dbReference type="NCBI Taxonomy" id="572307"/>
    <lineage>
        <taxon>Eukaryota</taxon>
        <taxon>Sar</taxon>
        <taxon>Alveolata</taxon>
        <taxon>Apicomplexa</taxon>
        <taxon>Conoidasida</taxon>
        <taxon>Coccidia</taxon>
        <taxon>Eucoccidiorida</taxon>
        <taxon>Eimeriorina</taxon>
        <taxon>Sarcocystidae</taxon>
        <taxon>Neospora</taxon>
    </lineage>
</organism>
<dbReference type="EMBL" id="LN714476">
    <property type="protein sequence ID" value="CEL64697.1"/>
    <property type="molecule type" value="Genomic_DNA"/>
</dbReference>
<dbReference type="VEuPathDB" id="ToxoDB:NCLIV_005780"/>
<proteinExistence type="predicted"/>